<keyword evidence="4" id="KW-1185">Reference proteome</keyword>
<evidence type="ECO:0000259" key="2">
    <source>
        <dbReference type="Pfam" id="PF14534"/>
    </source>
</evidence>
<evidence type="ECO:0000313" key="4">
    <source>
        <dbReference type="Proteomes" id="UP000199421"/>
    </source>
</evidence>
<feature type="signal peptide" evidence="1">
    <location>
        <begin position="1"/>
        <end position="20"/>
    </location>
</feature>
<name>A0A1H7RYG4_OLID1</name>
<proteinExistence type="predicted"/>
<dbReference type="EMBL" id="FOAF01000003">
    <property type="protein sequence ID" value="SEL65273.1"/>
    <property type="molecule type" value="Genomic_DNA"/>
</dbReference>
<dbReference type="STRING" id="407022.SAMN05661044_02996"/>
<feature type="domain" description="DUF4440" evidence="2">
    <location>
        <begin position="35"/>
        <end position="136"/>
    </location>
</feature>
<accession>A0A1H7RYG4</accession>
<dbReference type="Gene3D" id="3.10.450.50">
    <property type="match status" value="1"/>
</dbReference>
<dbReference type="OrthoDB" id="120856at2"/>
<dbReference type="GO" id="GO:0016853">
    <property type="term" value="F:isomerase activity"/>
    <property type="evidence" value="ECO:0007669"/>
    <property type="project" value="UniProtKB-KW"/>
</dbReference>
<dbReference type="InterPro" id="IPR032710">
    <property type="entry name" value="NTF2-like_dom_sf"/>
</dbReference>
<sequence length="144" mass="16405">MKTIFLCCSILLMGVLQVYGQNNAEKDIRGAMSLQQEAWNKGDVAAFMEVYWKSDSLLFVGSQGPVYGWQAAFDRYLKTYPDQASMGKLKFDLLQVNPLSEDYYFVLGKWHLTRKKGDIGGTFTLLFKKIADKWVIISDHTSQS</sequence>
<gene>
    <name evidence="3" type="ORF">SAMN05661044_02996</name>
</gene>
<organism evidence="3 4">
    <name type="scientific">Olivibacter domesticus</name>
    <name type="common">Pseudosphingobacterium domesticum</name>
    <dbReference type="NCBI Taxonomy" id="407022"/>
    <lineage>
        <taxon>Bacteria</taxon>
        <taxon>Pseudomonadati</taxon>
        <taxon>Bacteroidota</taxon>
        <taxon>Sphingobacteriia</taxon>
        <taxon>Sphingobacteriales</taxon>
        <taxon>Sphingobacteriaceae</taxon>
        <taxon>Olivibacter</taxon>
    </lineage>
</organism>
<dbReference type="Pfam" id="PF14534">
    <property type="entry name" value="DUF4440"/>
    <property type="match status" value="1"/>
</dbReference>
<dbReference type="AlphaFoldDB" id="A0A1H7RYG4"/>
<dbReference type="SUPFAM" id="SSF54427">
    <property type="entry name" value="NTF2-like"/>
    <property type="match status" value="1"/>
</dbReference>
<reference evidence="4" key="1">
    <citation type="submission" date="2016-10" db="EMBL/GenBank/DDBJ databases">
        <authorList>
            <person name="Varghese N."/>
            <person name="Submissions S."/>
        </authorList>
    </citation>
    <scope>NUCLEOTIDE SEQUENCE [LARGE SCALE GENOMIC DNA]</scope>
    <source>
        <strain evidence="4">DSM 18733</strain>
    </source>
</reference>
<dbReference type="Proteomes" id="UP000199421">
    <property type="component" value="Unassembled WGS sequence"/>
</dbReference>
<protein>
    <submittedName>
        <fullName evidence="3">Ketosteroid isomerase homolog</fullName>
    </submittedName>
</protein>
<evidence type="ECO:0000313" key="3">
    <source>
        <dbReference type="EMBL" id="SEL65273.1"/>
    </source>
</evidence>
<dbReference type="RefSeq" id="WP_093326043.1">
    <property type="nucleotide sequence ID" value="NZ_FOAF01000003.1"/>
</dbReference>
<evidence type="ECO:0000256" key="1">
    <source>
        <dbReference type="SAM" id="SignalP"/>
    </source>
</evidence>
<feature type="chain" id="PRO_5011439952" evidence="1">
    <location>
        <begin position="21"/>
        <end position="144"/>
    </location>
</feature>
<keyword evidence="3" id="KW-0413">Isomerase</keyword>
<keyword evidence="1" id="KW-0732">Signal</keyword>
<dbReference type="InterPro" id="IPR027843">
    <property type="entry name" value="DUF4440"/>
</dbReference>